<reference evidence="3" key="1">
    <citation type="submission" date="2016-11" db="UniProtKB">
        <authorList>
            <consortium name="WormBaseParasite"/>
        </authorList>
    </citation>
    <scope>IDENTIFICATION</scope>
</reference>
<evidence type="ECO:0000313" key="3">
    <source>
        <dbReference type="WBParaSite" id="maker-unitig_26107-snap-gene-0.2-mRNA-1"/>
    </source>
</evidence>
<sequence length="142" mass="15046">TDGSTTRHGRQAKNASLLAVGRKSDGRRCRRRKEAKMRGGGAATDSIGAGADAESCASRLERLGLAHGCVVTEVLPGQRGPLAAAPSQPGDYVNPRQFESLRRLDVADARLPCGGLPNFPTSENLEILKLETCETGAILTEY</sequence>
<name>A0A1I8FAB2_9PLAT</name>
<feature type="region of interest" description="Disordered" evidence="1">
    <location>
        <begin position="1"/>
        <end position="48"/>
    </location>
</feature>
<keyword evidence="2" id="KW-1185">Reference proteome</keyword>
<accession>A0A1I8FAB2</accession>
<dbReference type="WBParaSite" id="maker-unitig_26107-snap-gene-0.2-mRNA-1">
    <property type="protein sequence ID" value="maker-unitig_26107-snap-gene-0.2-mRNA-1"/>
    <property type="gene ID" value="maker-unitig_26107-snap-gene-0.2"/>
</dbReference>
<organism evidence="2 3">
    <name type="scientific">Macrostomum lignano</name>
    <dbReference type="NCBI Taxonomy" id="282301"/>
    <lineage>
        <taxon>Eukaryota</taxon>
        <taxon>Metazoa</taxon>
        <taxon>Spiralia</taxon>
        <taxon>Lophotrochozoa</taxon>
        <taxon>Platyhelminthes</taxon>
        <taxon>Rhabditophora</taxon>
        <taxon>Macrostomorpha</taxon>
        <taxon>Macrostomida</taxon>
        <taxon>Macrostomidae</taxon>
        <taxon>Macrostomum</taxon>
    </lineage>
</organism>
<evidence type="ECO:0000256" key="1">
    <source>
        <dbReference type="SAM" id="MobiDB-lite"/>
    </source>
</evidence>
<evidence type="ECO:0000313" key="2">
    <source>
        <dbReference type="Proteomes" id="UP000095280"/>
    </source>
</evidence>
<dbReference type="Proteomes" id="UP000095280">
    <property type="component" value="Unplaced"/>
</dbReference>
<protein>
    <submittedName>
        <fullName evidence="3">Calpain catalytic domain-containing protein</fullName>
    </submittedName>
</protein>
<proteinExistence type="predicted"/>
<dbReference type="AlphaFoldDB" id="A0A1I8FAB2"/>